<protein>
    <submittedName>
        <fullName evidence="1">Uncharacterized protein</fullName>
    </submittedName>
</protein>
<organism evidence="1 2">
    <name type="scientific">Chitinophaga nivalis</name>
    <dbReference type="NCBI Taxonomy" id="2991709"/>
    <lineage>
        <taxon>Bacteria</taxon>
        <taxon>Pseudomonadati</taxon>
        <taxon>Bacteroidota</taxon>
        <taxon>Chitinophagia</taxon>
        <taxon>Chitinophagales</taxon>
        <taxon>Chitinophagaceae</taxon>
        <taxon>Chitinophaga</taxon>
    </lineage>
</organism>
<dbReference type="Proteomes" id="UP001207742">
    <property type="component" value="Unassembled WGS sequence"/>
</dbReference>
<dbReference type="EMBL" id="JAPDNS010000001">
    <property type="protein sequence ID" value="MCW3483759.1"/>
    <property type="molecule type" value="Genomic_DNA"/>
</dbReference>
<dbReference type="RefSeq" id="WP_264729278.1">
    <property type="nucleotide sequence ID" value="NZ_JAPDNR010000001.1"/>
</dbReference>
<gene>
    <name evidence="1" type="ORF">OL497_07640</name>
</gene>
<evidence type="ECO:0000313" key="2">
    <source>
        <dbReference type="Proteomes" id="UP001207742"/>
    </source>
</evidence>
<proteinExistence type="predicted"/>
<name>A0ABT3IJ33_9BACT</name>
<sequence>MKTGIEIIAAERRRQVNEEGFTTEHDDCHHVGELADAAMCYCMSPIYRPANNFPPLGWPWLGPNNDGFKPCDRIKELAKAGALIAAEIDRLQRIEGARNLHCTDDKTEPGTDTGSK</sequence>
<accession>A0ABT3IJ33</accession>
<keyword evidence="2" id="KW-1185">Reference proteome</keyword>
<comment type="caution">
    <text evidence="1">The sequence shown here is derived from an EMBL/GenBank/DDBJ whole genome shotgun (WGS) entry which is preliminary data.</text>
</comment>
<evidence type="ECO:0000313" key="1">
    <source>
        <dbReference type="EMBL" id="MCW3483759.1"/>
    </source>
</evidence>
<reference evidence="1 2" key="1">
    <citation type="submission" date="2022-10" db="EMBL/GenBank/DDBJ databases">
        <title>Chitinophaga nivalis PC15 sp. nov., isolated from Pyeongchang county, South Korea.</title>
        <authorList>
            <person name="Trinh H.N."/>
        </authorList>
    </citation>
    <scope>NUCLEOTIDE SEQUENCE [LARGE SCALE GENOMIC DNA]</scope>
    <source>
        <strain evidence="1 2">PC14</strain>
    </source>
</reference>